<protein>
    <submittedName>
        <fullName evidence="1">Uncharacterized protein</fullName>
    </submittedName>
</protein>
<proteinExistence type="predicted"/>
<dbReference type="EMBL" id="OU895880">
    <property type="protein sequence ID" value="CAG9811796.1"/>
    <property type="molecule type" value="Genomic_DNA"/>
</dbReference>
<name>A0A9N9WZ53_9DIPT</name>
<sequence length="133" mass="15596">MDLILVKFQIDWTLHAVVLQSHKFCVPPEIRWQNIELFGSLIISVDAIWMEKLTIYECMTLSSYGWCHTFNIVDELEIIYKNSVAEYFQYQKMQVSNQAPNNTVKPPYFTFNKDSGFQATVLERKSSSFIKVK</sequence>
<accession>A0A9N9WZ53</accession>
<dbReference type="Proteomes" id="UP001153620">
    <property type="component" value="Chromosome 4"/>
</dbReference>
<gene>
    <name evidence="1" type="ORF">CHIRRI_LOCUS14603</name>
</gene>
<keyword evidence="2" id="KW-1185">Reference proteome</keyword>
<dbReference type="AlphaFoldDB" id="A0A9N9WZ53"/>
<reference evidence="1" key="1">
    <citation type="submission" date="2022-01" db="EMBL/GenBank/DDBJ databases">
        <authorList>
            <person name="King R."/>
        </authorList>
    </citation>
    <scope>NUCLEOTIDE SEQUENCE</scope>
</reference>
<organism evidence="1 2">
    <name type="scientific">Chironomus riparius</name>
    <dbReference type="NCBI Taxonomy" id="315576"/>
    <lineage>
        <taxon>Eukaryota</taxon>
        <taxon>Metazoa</taxon>
        <taxon>Ecdysozoa</taxon>
        <taxon>Arthropoda</taxon>
        <taxon>Hexapoda</taxon>
        <taxon>Insecta</taxon>
        <taxon>Pterygota</taxon>
        <taxon>Neoptera</taxon>
        <taxon>Endopterygota</taxon>
        <taxon>Diptera</taxon>
        <taxon>Nematocera</taxon>
        <taxon>Chironomoidea</taxon>
        <taxon>Chironomidae</taxon>
        <taxon>Chironominae</taxon>
        <taxon>Chironomus</taxon>
    </lineage>
</organism>
<evidence type="ECO:0000313" key="2">
    <source>
        <dbReference type="Proteomes" id="UP001153620"/>
    </source>
</evidence>
<reference evidence="1" key="2">
    <citation type="submission" date="2022-10" db="EMBL/GenBank/DDBJ databases">
        <authorList>
            <consortium name="ENA_rothamsted_submissions"/>
            <consortium name="culmorum"/>
            <person name="King R."/>
        </authorList>
    </citation>
    <scope>NUCLEOTIDE SEQUENCE</scope>
</reference>
<evidence type="ECO:0000313" key="1">
    <source>
        <dbReference type="EMBL" id="CAG9811796.1"/>
    </source>
</evidence>